<reference evidence="1 2" key="1">
    <citation type="submission" date="2017-12" db="EMBL/GenBank/DDBJ databases">
        <title>High-resolution comparative analysis of great ape genomes.</title>
        <authorList>
            <person name="Pollen A."/>
            <person name="Hastie A."/>
            <person name="Hormozdiari F."/>
            <person name="Dougherty M."/>
            <person name="Liu R."/>
            <person name="Chaisson M."/>
            <person name="Hoppe E."/>
            <person name="Hill C."/>
            <person name="Pang A."/>
            <person name="Hillier L."/>
            <person name="Baker C."/>
            <person name="Armstrong J."/>
            <person name="Shendure J."/>
            <person name="Paten B."/>
            <person name="Wilson R."/>
            <person name="Chao H."/>
            <person name="Schneider V."/>
            <person name="Ventura M."/>
            <person name="Kronenberg Z."/>
            <person name="Murali S."/>
            <person name="Gordon D."/>
            <person name="Cantsilieris S."/>
            <person name="Munson K."/>
            <person name="Nelson B."/>
            <person name="Raja A."/>
            <person name="Underwood J."/>
            <person name="Diekhans M."/>
            <person name="Fiddes I."/>
            <person name="Haussler D."/>
            <person name="Eichler E."/>
        </authorList>
    </citation>
    <scope>NUCLEOTIDE SEQUENCE [LARGE SCALE GENOMIC DNA]</scope>
    <source>
        <strain evidence="1">Yerkes chimp pedigree #C0471</strain>
    </source>
</reference>
<accession>A0A2J8IU54</accession>
<gene>
    <name evidence="1" type="ORF">CK820_G0053148</name>
</gene>
<evidence type="ECO:0000313" key="1">
    <source>
        <dbReference type="EMBL" id="PNI14056.1"/>
    </source>
</evidence>
<feature type="non-terminal residue" evidence="1">
    <location>
        <position position="40"/>
    </location>
</feature>
<dbReference type="Proteomes" id="UP000236370">
    <property type="component" value="Unassembled WGS sequence"/>
</dbReference>
<name>A0A2J8IU54_PANTR</name>
<proteinExistence type="predicted"/>
<comment type="caution">
    <text evidence="1">The sequence shown here is derived from an EMBL/GenBank/DDBJ whole genome shotgun (WGS) entry which is preliminary data.</text>
</comment>
<organism evidence="1 2">
    <name type="scientific">Pan troglodytes</name>
    <name type="common">Chimpanzee</name>
    <dbReference type="NCBI Taxonomy" id="9598"/>
    <lineage>
        <taxon>Eukaryota</taxon>
        <taxon>Metazoa</taxon>
        <taxon>Chordata</taxon>
        <taxon>Craniata</taxon>
        <taxon>Vertebrata</taxon>
        <taxon>Euteleostomi</taxon>
        <taxon>Mammalia</taxon>
        <taxon>Eutheria</taxon>
        <taxon>Euarchontoglires</taxon>
        <taxon>Primates</taxon>
        <taxon>Haplorrhini</taxon>
        <taxon>Catarrhini</taxon>
        <taxon>Hominidae</taxon>
        <taxon>Pan</taxon>
    </lineage>
</organism>
<evidence type="ECO:0000313" key="2">
    <source>
        <dbReference type="Proteomes" id="UP000236370"/>
    </source>
</evidence>
<dbReference type="AlphaFoldDB" id="A0A2J8IU54"/>
<dbReference type="EMBL" id="NBAG03000589">
    <property type="protein sequence ID" value="PNI14056.1"/>
    <property type="molecule type" value="Genomic_DNA"/>
</dbReference>
<sequence length="40" mass="4711">IDRYQGNQDRVLRQVTVISRETLTDEMGSKYSAFGKMFNR</sequence>
<feature type="non-terminal residue" evidence="1">
    <location>
        <position position="1"/>
    </location>
</feature>
<protein>
    <submittedName>
        <fullName evidence="1">ZNF630 isoform 8</fullName>
    </submittedName>
</protein>